<evidence type="ECO:0000313" key="6">
    <source>
        <dbReference type="EMBL" id="JAV09691.1"/>
    </source>
</evidence>
<keyword evidence="1 3" id="KW-0863">Zinc-finger</keyword>
<keyword evidence="4" id="KW-1133">Transmembrane helix</keyword>
<dbReference type="InterPro" id="IPR042496">
    <property type="entry name" value="CGRF1"/>
</dbReference>
<protein>
    <submittedName>
        <fullName evidence="6">Putative cell growth regulator with ring finger protein</fullName>
    </submittedName>
</protein>
<dbReference type="Gene3D" id="3.30.40.10">
    <property type="entry name" value="Zinc/RING finger domain, C3HC4 (zinc finger)"/>
    <property type="match status" value="1"/>
</dbReference>
<dbReference type="CDD" id="cd16787">
    <property type="entry name" value="mRING-HC-C3HC5_CGRF1"/>
    <property type="match status" value="1"/>
</dbReference>
<feature type="domain" description="RING-type" evidence="5">
    <location>
        <begin position="290"/>
        <end position="325"/>
    </location>
</feature>
<dbReference type="InterPro" id="IPR001841">
    <property type="entry name" value="Znf_RING"/>
</dbReference>
<feature type="transmembrane region" description="Helical" evidence="4">
    <location>
        <begin position="20"/>
        <end position="41"/>
    </location>
</feature>
<name>A0A1L8DTF5_9DIPT</name>
<dbReference type="AlphaFoldDB" id="A0A1L8DTF5"/>
<keyword evidence="2" id="KW-0862">Zinc</keyword>
<dbReference type="PANTHER" id="PTHR15379:SF2">
    <property type="entry name" value="CELL GROWTH REGULATOR WITH RING FINGER DOMAIN PROTEIN 1"/>
    <property type="match status" value="1"/>
</dbReference>
<dbReference type="Pfam" id="PF13920">
    <property type="entry name" value="zf-C3HC4_3"/>
    <property type="match status" value="1"/>
</dbReference>
<proteinExistence type="predicted"/>
<accession>A0A1L8DTF5</accession>
<dbReference type="PANTHER" id="PTHR15379">
    <property type="entry name" value="CELL GROWTH REGULATOR WITH RING FINGER DOMAIN PROTEIN 1"/>
    <property type="match status" value="1"/>
</dbReference>
<evidence type="ECO:0000256" key="3">
    <source>
        <dbReference type="PROSITE-ProRule" id="PRU00175"/>
    </source>
</evidence>
<evidence type="ECO:0000256" key="1">
    <source>
        <dbReference type="ARBA" id="ARBA00022771"/>
    </source>
</evidence>
<sequence length="373" mass="41672">MSFVNSILFTSSEMSNFLPFLGVIVCVGAMLTFLIKAAIILRVQGDGGDAIRATAVSNTHASSRMQVPRLKMTRVHIPFTFRLLESVNTSYEEVCLAVSSQVKYTLQAFWAVSIRELHMSLWRPWSELREAAYMRDRGIVDVQHYQHLAVDIRNKSPHSEEVITLKSPNSPLALGAPPRLSYPLVIFLIRKFEKDEILHPDETVILVNVVHLRDPVCPLPTSVLAQYLKQSSGQLSCLKQLYLATGDPFSSDETTTPMQTGSLSLAEPVACAGNGGPILCSDGPQMEQLCVVCHYFPLSRALLPCRHTCICAVCFSKLERCPMCRAPITSYFCIRSEEYLPPNHTESRPAKTKGNVHWLDALNDRLTDFLGFR</sequence>
<keyword evidence="4" id="KW-0812">Transmembrane</keyword>
<keyword evidence="1 3" id="KW-0479">Metal-binding</keyword>
<keyword evidence="4" id="KW-0472">Membrane</keyword>
<dbReference type="GO" id="GO:0008270">
    <property type="term" value="F:zinc ion binding"/>
    <property type="evidence" value="ECO:0007669"/>
    <property type="project" value="UniProtKB-KW"/>
</dbReference>
<reference evidence="6" key="1">
    <citation type="submission" date="2016-12" db="EMBL/GenBank/DDBJ databases">
        <title>An insight into the sialome and mialome of the sand fly, Nyssomyia neivai.</title>
        <authorList>
            <person name="Sebastian V."/>
            <person name="Goulart T.M."/>
            <person name="Oliveira W."/>
            <person name="Calvo E."/>
            <person name="Oliveira L.F."/>
            <person name="Pinto M.C."/>
            <person name="Rosselino A.M."/>
            <person name="Ribeiro J.M."/>
        </authorList>
    </citation>
    <scope>NUCLEOTIDE SEQUENCE</scope>
</reference>
<dbReference type="EMBL" id="GFDF01004393">
    <property type="protein sequence ID" value="JAV09691.1"/>
    <property type="molecule type" value="Transcribed_RNA"/>
</dbReference>
<organism evidence="6">
    <name type="scientific">Nyssomyia neivai</name>
    <dbReference type="NCBI Taxonomy" id="330878"/>
    <lineage>
        <taxon>Eukaryota</taxon>
        <taxon>Metazoa</taxon>
        <taxon>Ecdysozoa</taxon>
        <taxon>Arthropoda</taxon>
        <taxon>Hexapoda</taxon>
        <taxon>Insecta</taxon>
        <taxon>Pterygota</taxon>
        <taxon>Neoptera</taxon>
        <taxon>Endopterygota</taxon>
        <taxon>Diptera</taxon>
        <taxon>Nematocera</taxon>
        <taxon>Psychodoidea</taxon>
        <taxon>Psychodidae</taxon>
        <taxon>Nyssomyia</taxon>
    </lineage>
</organism>
<dbReference type="GO" id="GO:0030308">
    <property type="term" value="P:negative regulation of cell growth"/>
    <property type="evidence" value="ECO:0007669"/>
    <property type="project" value="TreeGrafter"/>
</dbReference>
<evidence type="ECO:0000256" key="4">
    <source>
        <dbReference type="SAM" id="Phobius"/>
    </source>
</evidence>
<dbReference type="PROSITE" id="PS50089">
    <property type="entry name" value="ZF_RING_2"/>
    <property type="match status" value="1"/>
</dbReference>
<dbReference type="InterPro" id="IPR013083">
    <property type="entry name" value="Znf_RING/FYVE/PHD"/>
</dbReference>
<evidence type="ECO:0000259" key="5">
    <source>
        <dbReference type="PROSITE" id="PS50089"/>
    </source>
</evidence>
<evidence type="ECO:0000256" key="2">
    <source>
        <dbReference type="ARBA" id="ARBA00022833"/>
    </source>
</evidence>